<dbReference type="Proteomes" id="UP000654913">
    <property type="component" value="Chromosome 7"/>
</dbReference>
<evidence type="ECO:0000313" key="2">
    <source>
        <dbReference type="Proteomes" id="UP000654913"/>
    </source>
</evidence>
<reference evidence="1" key="1">
    <citation type="submission" date="2021-01" db="EMBL/GenBank/DDBJ databases">
        <authorList>
            <consortium name="Aspergillus puulaauensis MK2 genome sequencing consortium"/>
            <person name="Kazuki M."/>
            <person name="Futagami T."/>
        </authorList>
    </citation>
    <scope>NUCLEOTIDE SEQUENCE</scope>
    <source>
        <strain evidence="1">MK2</strain>
    </source>
</reference>
<protein>
    <submittedName>
        <fullName evidence="1">Uncharacterized protein</fullName>
    </submittedName>
</protein>
<keyword evidence="2" id="KW-1185">Reference proteome</keyword>
<organism evidence="1 2">
    <name type="scientific">Aspergillus puulaauensis</name>
    <dbReference type="NCBI Taxonomy" id="1220207"/>
    <lineage>
        <taxon>Eukaryota</taxon>
        <taxon>Fungi</taxon>
        <taxon>Dikarya</taxon>
        <taxon>Ascomycota</taxon>
        <taxon>Pezizomycotina</taxon>
        <taxon>Eurotiomycetes</taxon>
        <taxon>Eurotiomycetidae</taxon>
        <taxon>Eurotiales</taxon>
        <taxon>Aspergillaceae</taxon>
        <taxon>Aspergillus</taxon>
    </lineage>
</organism>
<dbReference type="GeneID" id="64979407"/>
<sequence>MEVSKWISPDKLRTFCYFVARLTPTTLFLYKMASRSINTPDELEHLIRCYLRTQTANDITINCPESLLYVEPIKKLMQEHPRGNHPWFSYDREHCLLKLFAMARPLHDAAAMLASSFMTSAAVSQFIPAQIQRKIAISTKGFLMTRSYEPQSGSKVQAWTKYPDLSIVFRADQPIPVVVFETGFSEAYDDLKNDATQWLQRSGGKVRLVILVKIEEDLKTRRSLQKDPASRKRIRQLVREFGTDIVKEKHGLDEPENDESDASNPDIYDNIRASVVVYDWVGPITANMELWELHDGVPMIREQRTVLPRPESPTNPVIKITDLVPLAYREQFQHFDETAVHEIDLEHYRDLLQDALQEHAFHRAVTLLRAKPTSIDSKYNAPQNA</sequence>
<dbReference type="RefSeq" id="XP_041561596.1">
    <property type="nucleotide sequence ID" value="XM_041695914.1"/>
</dbReference>
<dbReference type="EMBL" id="AP024449">
    <property type="protein sequence ID" value="BCS29410.1"/>
    <property type="molecule type" value="Genomic_DNA"/>
</dbReference>
<dbReference type="OrthoDB" id="5418367at2759"/>
<proteinExistence type="predicted"/>
<name>A0A7R8AU17_9EURO</name>
<gene>
    <name evidence="1" type="ORF">APUU_70980S</name>
</gene>
<reference evidence="1" key="2">
    <citation type="submission" date="2021-02" db="EMBL/GenBank/DDBJ databases">
        <title>Aspergillus puulaauensis MK2 genome sequence.</title>
        <authorList>
            <person name="Futagami T."/>
            <person name="Mori K."/>
            <person name="Kadooka C."/>
            <person name="Tanaka T."/>
        </authorList>
    </citation>
    <scope>NUCLEOTIDE SEQUENCE</scope>
    <source>
        <strain evidence="1">MK2</strain>
    </source>
</reference>
<accession>A0A7R8AU17</accession>
<dbReference type="AlphaFoldDB" id="A0A7R8AU17"/>
<dbReference type="KEGG" id="apuu:APUU_70980S"/>
<evidence type="ECO:0000313" key="1">
    <source>
        <dbReference type="EMBL" id="BCS29410.1"/>
    </source>
</evidence>